<dbReference type="HOGENOM" id="CLU_1857143_0_0_1"/>
<proteinExistence type="predicted"/>
<dbReference type="EMBL" id="BX284602">
    <property type="protein sequence ID" value="CAN86907.1"/>
    <property type="molecule type" value="Genomic_DNA"/>
</dbReference>
<evidence type="ECO:0000313" key="3">
    <source>
        <dbReference type="EMBL" id="CAN86907.1"/>
    </source>
</evidence>
<accession>A5JYY6</accession>
<dbReference type="WormBase" id="K10H10.12">
    <property type="protein sequence ID" value="CE40978"/>
    <property type="gene ID" value="WBGene00045403"/>
</dbReference>
<evidence type="ECO:0000256" key="1">
    <source>
        <dbReference type="SAM" id="Phobius"/>
    </source>
</evidence>
<keyword evidence="2" id="KW-0732">Signal</keyword>
<dbReference type="RefSeq" id="NP_001122622.1">
    <property type="nucleotide sequence ID" value="NM_001129150.1"/>
</dbReference>
<reference evidence="3 4" key="1">
    <citation type="journal article" date="1998" name="Science">
        <title>Genome sequence of the nematode C. elegans: a platform for investigating biology.</title>
        <authorList>
            <consortium name="The C. elegans sequencing consortium"/>
            <person name="Sulson J.E."/>
            <person name="Waterston R."/>
        </authorList>
    </citation>
    <scope>NUCLEOTIDE SEQUENCE [LARGE SCALE GENOMIC DNA]</scope>
    <source>
        <strain evidence="3 4">Bristol N2</strain>
    </source>
</reference>
<dbReference type="InParanoid" id="A5JYY6"/>
<keyword evidence="4" id="KW-1185">Reference proteome</keyword>
<keyword evidence="1" id="KW-0812">Transmembrane</keyword>
<gene>
    <name evidence="3" type="ORF">CELE_K10H10.12</name>
    <name evidence="3 5" type="ORF">K10H10.12</name>
</gene>
<dbReference type="AlphaFoldDB" id="A5JYY6"/>
<evidence type="ECO:0000256" key="2">
    <source>
        <dbReference type="SAM" id="SignalP"/>
    </source>
</evidence>
<dbReference type="GeneID" id="6418629"/>
<dbReference type="eggNOG" id="ENOG502TDC3">
    <property type="taxonomic scope" value="Eukaryota"/>
</dbReference>
<dbReference type="Proteomes" id="UP000001940">
    <property type="component" value="Chromosome II"/>
</dbReference>
<feature type="chain" id="PRO_5002684870" evidence="2">
    <location>
        <begin position="23"/>
        <end position="140"/>
    </location>
</feature>
<feature type="transmembrane region" description="Helical" evidence="1">
    <location>
        <begin position="119"/>
        <end position="139"/>
    </location>
</feature>
<evidence type="ECO:0000313" key="5">
    <source>
        <dbReference type="WormBase" id="K10H10.12"/>
    </source>
</evidence>
<protein>
    <submittedName>
        <fullName evidence="3">Uncharacterized protein</fullName>
    </submittedName>
</protein>
<evidence type="ECO:0000313" key="4">
    <source>
        <dbReference type="Proteomes" id="UP000001940"/>
    </source>
</evidence>
<feature type="signal peptide" evidence="2">
    <location>
        <begin position="1"/>
        <end position="22"/>
    </location>
</feature>
<dbReference type="OMA" id="HQAQSIC"/>
<dbReference type="KEGG" id="cel:CELE_K10H10.12"/>
<dbReference type="OrthoDB" id="5804138at2759"/>
<dbReference type="CTD" id="6418629"/>
<dbReference type="UCSC" id="K10H10.12">
    <property type="organism name" value="c. elegans"/>
</dbReference>
<dbReference type="AGR" id="WB:WBGene00045403"/>
<sequence length="140" mass="15350">MILIYAINFYILFLVLIPSTPAANGQEVAPDSLWCVEGEKKIFSPVQCPAETTECFKFTCTGIEEPFTARGCGLSVLRSAAGLPNESCHQAQSICEQVGGVSGCHTCNNKHMCNRFSNFSIIFVIFLTLFSAFMFTGFIL</sequence>
<name>A5JYY6_CAEEL</name>
<dbReference type="FunCoup" id="A5JYY6">
    <property type="interactions" value="143"/>
</dbReference>
<dbReference type="PeptideAtlas" id="A5JYY6"/>
<dbReference type="Bgee" id="WBGene00045403">
    <property type="expression patterns" value="Expressed in pharyngeal muscle cell (C elegans) and 3 other cell types or tissues"/>
</dbReference>
<keyword evidence="1" id="KW-1133">Transmembrane helix</keyword>
<keyword evidence="1" id="KW-0472">Membrane</keyword>
<dbReference type="PaxDb" id="6239-K10H10.12"/>
<organism evidence="3 4">
    <name type="scientific">Caenorhabditis elegans</name>
    <dbReference type="NCBI Taxonomy" id="6239"/>
    <lineage>
        <taxon>Eukaryota</taxon>
        <taxon>Metazoa</taxon>
        <taxon>Ecdysozoa</taxon>
        <taxon>Nematoda</taxon>
        <taxon>Chromadorea</taxon>
        <taxon>Rhabditida</taxon>
        <taxon>Rhabditina</taxon>
        <taxon>Rhabditomorpha</taxon>
        <taxon>Rhabditoidea</taxon>
        <taxon>Rhabditidae</taxon>
        <taxon>Peloderinae</taxon>
        <taxon>Caenorhabditis</taxon>
    </lineage>
</organism>